<dbReference type="GO" id="GO:0004712">
    <property type="term" value="F:protein serine/threonine/tyrosine kinase activity"/>
    <property type="evidence" value="ECO:0007669"/>
    <property type="project" value="UniProtKB-EC"/>
</dbReference>
<dbReference type="EC" id="2.7.12.1" evidence="2"/>
<dbReference type="GO" id="GO:0004674">
    <property type="term" value="F:protein serine/threonine kinase activity"/>
    <property type="evidence" value="ECO:0000318"/>
    <property type="project" value="GO_Central"/>
</dbReference>
<evidence type="ECO:0000256" key="10">
    <source>
        <dbReference type="ARBA" id="ARBA00051680"/>
    </source>
</evidence>
<proteinExistence type="inferred from homology"/>
<dbReference type="VEuPathDB" id="TrichDB:TVAGG3_0657930"/>
<evidence type="ECO:0000313" key="14">
    <source>
        <dbReference type="Proteomes" id="UP000001542"/>
    </source>
</evidence>
<keyword evidence="5 11" id="KW-0547">Nucleotide-binding</keyword>
<dbReference type="PANTHER" id="PTHR24058">
    <property type="entry name" value="DUAL SPECIFICITY PROTEIN KINASE"/>
    <property type="match status" value="1"/>
</dbReference>
<dbReference type="PROSITE" id="PS00107">
    <property type="entry name" value="PROTEIN_KINASE_ATP"/>
    <property type="match status" value="1"/>
</dbReference>
<dbReference type="InterPro" id="IPR050494">
    <property type="entry name" value="Ser_Thr_dual-spec_kinase"/>
</dbReference>
<evidence type="ECO:0000256" key="4">
    <source>
        <dbReference type="ARBA" id="ARBA00022679"/>
    </source>
</evidence>
<dbReference type="InterPro" id="IPR017441">
    <property type="entry name" value="Protein_kinase_ATP_BS"/>
</dbReference>
<dbReference type="Gene3D" id="3.30.200.20">
    <property type="entry name" value="Phosphorylase Kinase, domain 1"/>
    <property type="match status" value="1"/>
</dbReference>
<reference evidence="13" key="2">
    <citation type="journal article" date="2007" name="Science">
        <title>Draft genome sequence of the sexually transmitted pathogen Trichomonas vaginalis.</title>
        <authorList>
            <person name="Carlton J.M."/>
            <person name="Hirt R.P."/>
            <person name="Silva J.C."/>
            <person name="Delcher A.L."/>
            <person name="Schatz M."/>
            <person name="Zhao Q."/>
            <person name="Wortman J.R."/>
            <person name="Bidwell S.L."/>
            <person name="Alsmark U.C.M."/>
            <person name="Besteiro S."/>
            <person name="Sicheritz-Ponten T."/>
            <person name="Noel C.J."/>
            <person name="Dacks J.B."/>
            <person name="Foster P.G."/>
            <person name="Simillion C."/>
            <person name="Van de Peer Y."/>
            <person name="Miranda-Saavedra D."/>
            <person name="Barton G.J."/>
            <person name="Westrop G.D."/>
            <person name="Mueller S."/>
            <person name="Dessi D."/>
            <person name="Fiori P.L."/>
            <person name="Ren Q."/>
            <person name="Paulsen I."/>
            <person name="Zhang H."/>
            <person name="Bastida-Corcuera F.D."/>
            <person name="Simoes-Barbosa A."/>
            <person name="Brown M.T."/>
            <person name="Hayes R.D."/>
            <person name="Mukherjee M."/>
            <person name="Okumura C.Y."/>
            <person name="Schneider R."/>
            <person name="Smith A.J."/>
            <person name="Vanacova S."/>
            <person name="Villalvazo M."/>
            <person name="Haas B.J."/>
            <person name="Pertea M."/>
            <person name="Feldblyum T.V."/>
            <person name="Utterback T.R."/>
            <person name="Shu C.L."/>
            <person name="Osoegawa K."/>
            <person name="de Jong P.J."/>
            <person name="Hrdy I."/>
            <person name="Horvathova L."/>
            <person name="Zubacova Z."/>
            <person name="Dolezal P."/>
            <person name="Malik S.B."/>
            <person name="Logsdon J.M. Jr."/>
            <person name="Henze K."/>
            <person name="Gupta A."/>
            <person name="Wang C.C."/>
            <person name="Dunne R.L."/>
            <person name="Upcroft J.A."/>
            <person name="Upcroft P."/>
            <person name="White O."/>
            <person name="Salzberg S.L."/>
            <person name="Tang P."/>
            <person name="Chiu C.-H."/>
            <person name="Lee Y.-S."/>
            <person name="Embley T.M."/>
            <person name="Coombs G.H."/>
            <person name="Mottram J.C."/>
            <person name="Tachezy J."/>
            <person name="Fraser-Liggett C.M."/>
            <person name="Johnson P.J."/>
        </authorList>
    </citation>
    <scope>NUCLEOTIDE SEQUENCE [LARGE SCALE GENOMIC DNA]</scope>
    <source>
        <strain evidence="13">G3</strain>
    </source>
</reference>
<dbReference type="GO" id="GO:0005524">
    <property type="term" value="F:ATP binding"/>
    <property type="evidence" value="ECO:0007669"/>
    <property type="project" value="UniProtKB-UniRule"/>
</dbReference>
<organism evidence="13 14">
    <name type="scientific">Trichomonas vaginalis (strain ATCC PRA-98 / G3)</name>
    <dbReference type="NCBI Taxonomy" id="412133"/>
    <lineage>
        <taxon>Eukaryota</taxon>
        <taxon>Metamonada</taxon>
        <taxon>Parabasalia</taxon>
        <taxon>Trichomonadida</taxon>
        <taxon>Trichomonadidae</taxon>
        <taxon>Trichomonas</taxon>
    </lineage>
</organism>
<name>A2FFY1_TRIV3</name>
<dbReference type="PANTHER" id="PTHR24058:SF22">
    <property type="entry name" value="DUAL SPECIFICITY TYROSINE-PHOSPHORYLATION-REGULATED KINASE 4"/>
    <property type="match status" value="1"/>
</dbReference>
<dbReference type="Gene3D" id="1.10.510.10">
    <property type="entry name" value="Transferase(Phosphotransferase) domain 1"/>
    <property type="match status" value="1"/>
</dbReference>
<dbReference type="InterPro" id="IPR042521">
    <property type="entry name" value="DYRK"/>
</dbReference>
<dbReference type="EMBL" id="DS113770">
    <property type="protein sequence ID" value="EAX96191.1"/>
    <property type="molecule type" value="Genomic_DNA"/>
</dbReference>
<dbReference type="eggNOG" id="KOG0667">
    <property type="taxonomic scope" value="Eukaryota"/>
</dbReference>
<dbReference type="KEGG" id="tva:4753959"/>
<dbReference type="PROSITE" id="PS50011">
    <property type="entry name" value="PROTEIN_KINASE_DOM"/>
    <property type="match status" value="1"/>
</dbReference>
<sequence>MIQISSHPGIVVPKLNRINLAKRKSAIVNNPKPPISSKSSVNPRFLGLKLHNNAKYQALPNAPLTPNTVLRDYQNMLTVKERNEIFIYQEIYYLRSYERQQDIEQNDKIYFKFTENDHIKFRYQQIKELGRGAFGVVILCYDHKIHSLVAVKLVKDRPSMRNQITNEKEVNEAISRSSEPEASRFAKYFDYFKFRGFHVFVFEYLGTNLAYMLKYNRINGLKVNLIKIIGKQVAEALKFYHSINYIHCDIKPDNILWTDEQHESIKLIDLGCTCKENQILHSCIQSRYYRAPEVILGCNYYNKIDVWSYGCLLSELYTGSAIFQGENEQEQIGIYFSAIGRPHIKDLNDATRIDEFFNSNLYPKTKSDGYSLEEILSCDNSNLLDLIKQCLQWNPAKGPSMIEILNHPFFKTK</sequence>
<keyword evidence="14" id="KW-1185">Reference proteome</keyword>
<dbReference type="SUPFAM" id="SSF56112">
    <property type="entry name" value="Protein kinase-like (PK-like)"/>
    <property type="match status" value="1"/>
</dbReference>
<feature type="domain" description="Protein kinase" evidence="12">
    <location>
        <begin position="123"/>
        <end position="410"/>
    </location>
</feature>
<keyword evidence="6 13" id="KW-0418">Kinase</keyword>
<dbReference type="VEuPathDB" id="TrichDB:TVAG_000200"/>
<reference evidence="13" key="1">
    <citation type="submission" date="2006-10" db="EMBL/GenBank/DDBJ databases">
        <authorList>
            <person name="Amadeo P."/>
            <person name="Zhao Q."/>
            <person name="Wortman J."/>
            <person name="Fraser-Liggett C."/>
            <person name="Carlton J."/>
        </authorList>
    </citation>
    <scope>NUCLEOTIDE SEQUENCE</scope>
    <source>
        <strain evidence="13">G3</strain>
    </source>
</reference>
<keyword evidence="4" id="KW-0808">Transferase</keyword>
<evidence type="ECO:0000256" key="5">
    <source>
        <dbReference type="ARBA" id="ARBA00022741"/>
    </source>
</evidence>
<dbReference type="Gene3D" id="3.30.10.30">
    <property type="entry name" value="DYRK"/>
    <property type="match status" value="1"/>
</dbReference>
<feature type="binding site" evidence="11">
    <location>
        <position position="152"/>
    </location>
    <ligand>
        <name>ATP</name>
        <dbReference type="ChEBI" id="CHEBI:30616"/>
    </ligand>
</feature>
<comment type="catalytic activity">
    <reaction evidence="8">
        <text>L-seryl-[protein] + ATP = O-phospho-L-seryl-[protein] + ADP + H(+)</text>
        <dbReference type="Rhea" id="RHEA:17989"/>
        <dbReference type="Rhea" id="RHEA-COMP:9863"/>
        <dbReference type="Rhea" id="RHEA-COMP:11604"/>
        <dbReference type="ChEBI" id="CHEBI:15378"/>
        <dbReference type="ChEBI" id="CHEBI:29999"/>
        <dbReference type="ChEBI" id="CHEBI:30616"/>
        <dbReference type="ChEBI" id="CHEBI:83421"/>
        <dbReference type="ChEBI" id="CHEBI:456216"/>
        <dbReference type="EC" id="2.7.12.1"/>
    </reaction>
</comment>
<evidence type="ECO:0000256" key="1">
    <source>
        <dbReference type="ARBA" id="ARBA00008867"/>
    </source>
</evidence>
<evidence type="ECO:0000256" key="11">
    <source>
        <dbReference type="PROSITE-ProRule" id="PRU10141"/>
    </source>
</evidence>
<dbReference type="Pfam" id="PF00069">
    <property type="entry name" value="Pkinase"/>
    <property type="match status" value="1"/>
</dbReference>
<evidence type="ECO:0000256" key="7">
    <source>
        <dbReference type="ARBA" id="ARBA00022840"/>
    </source>
</evidence>
<dbReference type="SMART" id="SM00220">
    <property type="entry name" value="S_TKc"/>
    <property type="match status" value="1"/>
</dbReference>
<dbReference type="RefSeq" id="XP_001309121.1">
    <property type="nucleotide sequence ID" value="XM_001309120.1"/>
</dbReference>
<keyword evidence="3" id="KW-0723">Serine/threonine-protein kinase</keyword>
<comment type="similarity">
    <text evidence="1">Belongs to the protein kinase superfamily. CMGC Ser/Thr protein kinase family. MNB/DYRK subfamily.</text>
</comment>
<gene>
    <name evidence="13" type="ORF">TVAG_000200</name>
</gene>
<dbReference type="OrthoDB" id="9332038at2759"/>
<dbReference type="STRING" id="5722.A2FFY1"/>
<comment type="catalytic activity">
    <reaction evidence="9">
        <text>L-threonyl-[protein] + ATP = O-phospho-L-threonyl-[protein] + ADP + H(+)</text>
        <dbReference type="Rhea" id="RHEA:46608"/>
        <dbReference type="Rhea" id="RHEA-COMP:11060"/>
        <dbReference type="Rhea" id="RHEA-COMP:11605"/>
        <dbReference type="ChEBI" id="CHEBI:15378"/>
        <dbReference type="ChEBI" id="CHEBI:30013"/>
        <dbReference type="ChEBI" id="CHEBI:30616"/>
        <dbReference type="ChEBI" id="CHEBI:61977"/>
        <dbReference type="ChEBI" id="CHEBI:456216"/>
        <dbReference type="EC" id="2.7.12.1"/>
    </reaction>
</comment>
<comment type="catalytic activity">
    <reaction evidence="10">
        <text>L-tyrosyl-[protein] + ATP = O-phospho-L-tyrosyl-[protein] + ADP + H(+)</text>
        <dbReference type="Rhea" id="RHEA:10596"/>
        <dbReference type="Rhea" id="RHEA-COMP:10136"/>
        <dbReference type="Rhea" id="RHEA-COMP:20101"/>
        <dbReference type="ChEBI" id="CHEBI:15378"/>
        <dbReference type="ChEBI" id="CHEBI:30616"/>
        <dbReference type="ChEBI" id="CHEBI:46858"/>
        <dbReference type="ChEBI" id="CHEBI:61978"/>
        <dbReference type="ChEBI" id="CHEBI:456216"/>
        <dbReference type="EC" id="2.7.12.1"/>
    </reaction>
</comment>
<keyword evidence="7 11" id="KW-0067">ATP-binding</keyword>
<protein>
    <recommendedName>
        <fullName evidence="2">dual-specificity kinase</fullName>
        <ecNumber evidence="2">2.7.12.1</ecNumber>
    </recommendedName>
</protein>
<dbReference type="GO" id="GO:0005856">
    <property type="term" value="C:cytoskeleton"/>
    <property type="evidence" value="ECO:0000318"/>
    <property type="project" value="GO_Central"/>
</dbReference>
<evidence type="ECO:0000256" key="9">
    <source>
        <dbReference type="ARBA" id="ARBA00049308"/>
    </source>
</evidence>
<dbReference type="GO" id="GO:0005737">
    <property type="term" value="C:cytoplasm"/>
    <property type="evidence" value="ECO:0000318"/>
    <property type="project" value="GO_Central"/>
</dbReference>
<accession>A2FFY1</accession>
<dbReference type="SMR" id="A2FFY1"/>
<evidence type="ECO:0000256" key="2">
    <source>
        <dbReference type="ARBA" id="ARBA00013203"/>
    </source>
</evidence>
<evidence type="ECO:0000259" key="12">
    <source>
        <dbReference type="PROSITE" id="PS50011"/>
    </source>
</evidence>
<evidence type="ECO:0000313" key="13">
    <source>
        <dbReference type="EMBL" id="EAX96191.1"/>
    </source>
</evidence>
<dbReference type="InParanoid" id="A2FFY1"/>
<evidence type="ECO:0000256" key="8">
    <source>
        <dbReference type="ARBA" id="ARBA00049003"/>
    </source>
</evidence>
<dbReference type="Proteomes" id="UP000001542">
    <property type="component" value="Unassembled WGS sequence"/>
</dbReference>
<dbReference type="InterPro" id="IPR000719">
    <property type="entry name" value="Prot_kinase_dom"/>
</dbReference>
<evidence type="ECO:0000256" key="3">
    <source>
        <dbReference type="ARBA" id="ARBA00022527"/>
    </source>
</evidence>
<dbReference type="AlphaFoldDB" id="A2FFY1"/>
<evidence type="ECO:0000256" key="6">
    <source>
        <dbReference type="ARBA" id="ARBA00022777"/>
    </source>
</evidence>
<dbReference type="InterPro" id="IPR011009">
    <property type="entry name" value="Kinase-like_dom_sf"/>
</dbReference>